<organism evidence="2">
    <name type="scientific">Arundo donax</name>
    <name type="common">Giant reed</name>
    <name type="synonym">Donax arundinaceus</name>
    <dbReference type="NCBI Taxonomy" id="35708"/>
    <lineage>
        <taxon>Eukaryota</taxon>
        <taxon>Viridiplantae</taxon>
        <taxon>Streptophyta</taxon>
        <taxon>Embryophyta</taxon>
        <taxon>Tracheophyta</taxon>
        <taxon>Spermatophyta</taxon>
        <taxon>Magnoliopsida</taxon>
        <taxon>Liliopsida</taxon>
        <taxon>Poales</taxon>
        <taxon>Poaceae</taxon>
        <taxon>PACMAD clade</taxon>
        <taxon>Arundinoideae</taxon>
        <taxon>Arundineae</taxon>
        <taxon>Arundo</taxon>
    </lineage>
</organism>
<accession>A0A0A8ZA89</accession>
<protein>
    <submittedName>
        <fullName evidence="2">Uncharacterized protein</fullName>
    </submittedName>
</protein>
<sequence length="118" mass="12785">MVAVRRLLRKDRRQWDAARGRVEMGARGKSSGRPMGGLRAGSYGAPHRMASREVRDGHGVDSGIPYRAAWTNPAEGGQIQHGEVDPPRDPVSSVSSSRCKPPSLRSDLLRFGESLGHG</sequence>
<feature type="compositionally biased region" description="Basic and acidic residues" evidence="1">
    <location>
        <begin position="50"/>
        <end position="59"/>
    </location>
</feature>
<name>A0A0A8ZA89_ARUDO</name>
<dbReference type="AlphaFoldDB" id="A0A0A8ZA89"/>
<reference evidence="2" key="2">
    <citation type="journal article" date="2015" name="Data Brief">
        <title>Shoot transcriptome of the giant reed, Arundo donax.</title>
        <authorList>
            <person name="Barrero R.A."/>
            <person name="Guerrero F.D."/>
            <person name="Moolhuijzen P."/>
            <person name="Goolsby J.A."/>
            <person name="Tidwell J."/>
            <person name="Bellgard S.E."/>
            <person name="Bellgard M.I."/>
        </authorList>
    </citation>
    <scope>NUCLEOTIDE SEQUENCE</scope>
    <source>
        <tissue evidence="2">Shoot tissue taken approximately 20 cm above the soil surface</tissue>
    </source>
</reference>
<evidence type="ECO:0000256" key="1">
    <source>
        <dbReference type="SAM" id="MobiDB-lite"/>
    </source>
</evidence>
<dbReference type="EMBL" id="GBRH01261556">
    <property type="protein sequence ID" value="JAD36339.1"/>
    <property type="molecule type" value="Transcribed_RNA"/>
</dbReference>
<evidence type="ECO:0000313" key="2">
    <source>
        <dbReference type="EMBL" id="JAD36339.1"/>
    </source>
</evidence>
<proteinExistence type="predicted"/>
<reference evidence="2" key="1">
    <citation type="submission" date="2014-09" db="EMBL/GenBank/DDBJ databases">
        <authorList>
            <person name="Magalhaes I.L.F."/>
            <person name="Oliveira U."/>
            <person name="Santos F.R."/>
            <person name="Vidigal T.H.D.A."/>
            <person name="Brescovit A.D."/>
            <person name="Santos A.J."/>
        </authorList>
    </citation>
    <scope>NUCLEOTIDE SEQUENCE</scope>
    <source>
        <tissue evidence="2">Shoot tissue taken approximately 20 cm above the soil surface</tissue>
    </source>
</reference>
<feature type="region of interest" description="Disordered" evidence="1">
    <location>
        <begin position="19"/>
        <end position="118"/>
    </location>
</feature>